<dbReference type="PANTHER" id="PTHR12526">
    <property type="entry name" value="GLYCOSYLTRANSFERASE"/>
    <property type="match status" value="1"/>
</dbReference>
<dbReference type="Proteomes" id="UP000019095">
    <property type="component" value="Chromosome"/>
</dbReference>
<feature type="domain" description="Glycosyl transferase family 1" evidence="1">
    <location>
        <begin position="191"/>
        <end position="346"/>
    </location>
</feature>
<evidence type="ECO:0000313" key="4">
    <source>
        <dbReference type="Proteomes" id="UP000019095"/>
    </source>
</evidence>
<evidence type="ECO:0000259" key="1">
    <source>
        <dbReference type="Pfam" id="PF00534"/>
    </source>
</evidence>
<evidence type="ECO:0000313" key="3">
    <source>
        <dbReference type="EMBL" id="AHG62782.1"/>
    </source>
</evidence>
<protein>
    <submittedName>
        <fullName evidence="3">Putative glycosyltransferase</fullName>
    </submittedName>
</protein>
<keyword evidence="4" id="KW-1185">Reference proteome</keyword>
<dbReference type="InterPro" id="IPR028098">
    <property type="entry name" value="Glyco_trans_4-like_N"/>
</dbReference>
<dbReference type="EMBL" id="CP003915">
    <property type="protein sequence ID" value="AHG62782.1"/>
    <property type="molecule type" value="Genomic_DNA"/>
</dbReference>
<dbReference type="eggNOG" id="COG0438">
    <property type="taxonomic scope" value="Bacteria"/>
</dbReference>
<dbReference type="AlphaFoldDB" id="W0PBD1"/>
<feature type="domain" description="Glycosyltransferase subfamily 4-like N-terminal" evidence="2">
    <location>
        <begin position="14"/>
        <end position="168"/>
    </location>
</feature>
<dbReference type="PATRIC" id="fig|1247726.3.peg.741"/>
<evidence type="ECO:0000259" key="2">
    <source>
        <dbReference type="Pfam" id="PF13439"/>
    </source>
</evidence>
<dbReference type="GO" id="GO:0016757">
    <property type="term" value="F:glycosyltransferase activity"/>
    <property type="evidence" value="ECO:0007669"/>
    <property type="project" value="InterPro"/>
</dbReference>
<dbReference type="OrthoDB" id="9062832at2"/>
<dbReference type="Pfam" id="PF13439">
    <property type="entry name" value="Glyco_transf_4"/>
    <property type="match status" value="1"/>
</dbReference>
<dbReference type="SUPFAM" id="SSF53756">
    <property type="entry name" value="UDP-Glycosyltransferase/glycogen phosphorylase"/>
    <property type="match status" value="1"/>
</dbReference>
<reference evidence="3 4" key="1">
    <citation type="journal article" date="2014" name="Microbiology">
        <title>Unravelling the complete genome sequence of Advenella mimigardefordensis strain DPN7T and novel insights in the catabolism of the xenobiotic polythioester precursor 3,3'-dithiodipropionate.</title>
        <authorList>
            <person name="Wubbeler J.H."/>
            <person name="Hiessl S."/>
            <person name="Schuldes J."/>
            <person name="Thurmer A."/>
            <person name="Daniel R."/>
            <person name="Steinbuchel A."/>
        </authorList>
    </citation>
    <scope>NUCLEOTIDE SEQUENCE [LARGE SCALE GENOMIC DNA]</scope>
    <source>
        <strain evidence="4">DSM 17166 / LMG 22922 / DPN7</strain>
    </source>
</reference>
<organism evidence="3 4">
    <name type="scientific">Advenella mimigardefordensis (strain DSM 17166 / LMG 22922 / DPN7)</name>
    <dbReference type="NCBI Taxonomy" id="1247726"/>
    <lineage>
        <taxon>Bacteria</taxon>
        <taxon>Pseudomonadati</taxon>
        <taxon>Pseudomonadota</taxon>
        <taxon>Betaproteobacteria</taxon>
        <taxon>Burkholderiales</taxon>
        <taxon>Alcaligenaceae</taxon>
    </lineage>
</organism>
<dbReference type="Gene3D" id="3.40.50.2000">
    <property type="entry name" value="Glycogen Phosphorylase B"/>
    <property type="match status" value="2"/>
</dbReference>
<dbReference type="HOGENOM" id="CLU_009583_0_3_4"/>
<proteinExistence type="predicted"/>
<dbReference type="PANTHER" id="PTHR12526:SF627">
    <property type="entry name" value="D-RHAMNOSYLTRANSFERASE WBPZ"/>
    <property type="match status" value="1"/>
</dbReference>
<sequence length="379" mass="42218">MKILFTNFHKRNGGGHVTYILNLLRQFADHDCWLATPGSSRLFRYASALDGVTVRDQTFTSRIGKLIPEVRQLRQLIRQEQFDIIHVNASADHRHVMLACLGLPRQQRPRIIFTKHNDHSVHTIGHRLRAWLGTDAVIAVSHYVAGLFTDSAYVRFPIHVIHHGIDVQYFAPPTRAERRAARQALLGVDDPKQIVFGSTGGTDFEKGWLELVYAIAGLPDALRRRCRIIMAGDPPQDDIIQTILGLQMQDQVIFPGLLDDTRPVLAASDLGFVLSHREALSYAARESMACGLPTIVSDAGGLPENLEHGVSGWITPVQDVTALRTLLAQILPDEATLATVAQHTRQRAEALFNLSVFAHSTMNVYKDVRQGCPRTERGV</sequence>
<dbReference type="InterPro" id="IPR001296">
    <property type="entry name" value="Glyco_trans_1"/>
</dbReference>
<dbReference type="Pfam" id="PF00534">
    <property type="entry name" value="Glycos_transf_1"/>
    <property type="match status" value="1"/>
</dbReference>
<dbReference type="STRING" id="1247726.MIM_c06810"/>
<keyword evidence="3" id="KW-0808">Transferase</keyword>
<name>W0PBD1_ADVMD</name>
<accession>W0PBD1</accession>
<gene>
    <name evidence="3" type="ORF">MIM_c06810</name>
</gene>
<dbReference type="RefSeq" id="WP_025371388.1">
    <property type="nucleotide sequence ID" value="NZ_CP003915.1"/>
</dbReference>
<dbReference type="KEGG" id="amim:MIM_c06810"/>